<name>A0A6B0U8A3_IXORI</name>
<protein>
    <submittedName>
        <fullName evidence="1">Putative secreted protein</fullName>
    </submittedName>
</protein>
<dbReference type="AlphaFoldDB" id="A0A6B0U8A3"/>
<dbReference type="EMBL" id="GIFC01006676">
    <property type="protein sequence ID" value="MXU88759.1"/>
    <property type="molecule type" value="Transcribed_RNA"/>
</dbReference>
<evidence type="ECO:0000313" key="1">
    <source>
        <dbReference type="EMBL" id="MXU88759.1"/>
    </source>
</evidence>
<organism evidence="1">
    <name type="scientific">Ixodes ricinus</name>
    <name type="common">Common tick</name>
    <name type="synonym">Acarus ricinus</name>
    <dbReference type="NCBI Taxonomy" id="34613"/>
    <lineage>
        <taxon>Eukaryota</taxon>
        <taxon>Metazoa</taxon>
        <taxon>Ecdysozoa</taxon>
        <taxon>Arthropoda</taxon>
        <taxon>Chelicerata</taxon>
        <taxon>Arachnida</taxon>
        <taxon>Acari</taxon>
        <taxon>Parasitiformes</taxon>
        <taxon>Ixodida</taxon>
        <taxon>Ixodoidea</taxon>
        <taxon>Ixodidae</taxon>
        <taxon>Ixodinae</taxon>
        <taxon>Ixodes</taxon>
    </lineage>
</organism>
<sequence>MDATKRLWVAFQVFVLTGGVYGGTWNRTVEQYVDEIIENLYGKVHDMKLEESPVVMQNVNIFFKRICNSNDHFFIFSWNVCWSWNYIQSHRTMLCQREKKKRI</sequence>
<reference evidence="1" key="1">
    <citation type="submission" date="2019-12" db="EMBL/GenBank/DDBJ databases">
        <title>An insight into the sialome of adult female Ixodes ricinus ticks feeding for 6 days.</title>
        <authorList>
            <person name="Perner J."/>
            <person name="Ribeiro J.M.C."/>
        </authorList>
    </citation>
    <scope>NUCLEOTIDE SEQUENCE</scope>
    <source>
        <strain evidence="1">Semi-engorged</strain>
        <tissue evidence="1">Salivary glands</tissue>
    </source>
</reference>
<accession>A0A6B0U8A3</accession>
<proteinExistence type="predicted"/>